<reference evidence="3" key="2">
    <citation type="journal article" name="Front. Microbiol.">
        <title>Degradative Capacity of Two Strains of Rhodonia placenta: From Phenotype to Genotype.</title>
        <authorList>
            <person name="Kolle M."/>
            <person name="Horta M.A.C."/>
            <person name="Nowrousian M."/>
            <person name="Ohm R.A."/>
            <person name="Benz J.P."/>
            <person name="Pilgard A."/>
        </authorList>
    </citation>
    <scope>NUCLEOTIDE SEQUENCE</scope>
    <source>
        <strain evidence="3">FPRL280</strain>
    </source>
</reference>
<dbReference type="InterPro" id="IPR027417">
    <property type="entry name" value="P-loop_NTPase"/>
</dbReference>
<proteinExistence type="predicted"/>
<keyword evidence="1" id="KW-0812">Transmembrane</keyword>
<name>A0A8H7NTN0_9APHY</name>
<dbReference type="GO" id="GO:0005524">
    <property type="term" value="F:ATP binding"/>
    <property type="evidence" value="ECO:0007669"/>
    <property type="project" value="InterPro"/>
</dbReference>
<evidence type="ECO:0000313" key="4">
    <source>
        <dbReference type="Proteomes" id="UP000639403"/>
    </source>
</evidence>
<dbReference type="EMBL" id="JADOXO010000544">
    <property type="protein sequence ID" value="KAF9802858.1"/>
    <property type="molecule type" value="Genomic_DNA"/>
</dbReference>
<feature type="transmembrane region" description="Helical" evidence="1">
    <location>
        <begin position="20"/>
        <end position="42"/>
    </location>
</feature>
<dbReference type="Proteomes" id="UP000639403">
    <property type="component" value="Unassembled WGS sequence"/>
</dbReference>
<dbReference type="AlphaFoldDB" id="A0A8H7NTN0"/>
<accession>A0A8H7NTN0</accession>
<gene>
    <name evidence="3" type="ORF">IEO21_09796</name>
</gene>
<dbReference type="SUPFAM" id="SSF52540">
    <property type="entry name" value="P-loop containing nucleoside triphosphate hydrolases"/>
    <property type="match status" value="1"/>
</dbReference>
<dbReference type="Gene3D" id="3.40.50.300">
    <property type="entry name" value="P-loop containing nucleotide triphosphate hydrolases"/>
    <property type="match status" value="1"/>
</dbReference>
<dbReference type="InterPro" id="IPR011545">
    <property type="entry name" value="DEAD/DEAH_box_helicase_dom"/>
</dbReference>
<feature type="domain" description="DEAD/DEAH-box helicase" evidence="2">
    <location>
        <begin position="3"/>
        <end position="44"/>
    </location>
</feature>
<protein>
    <recommendedName>
        <fullName evidence="2">DEAD/DEAH-box helicase domain-containing protein</fullName>
    </recommendedName>
</protein>
<reference evidence="3" key="1">
    <citation type="submission" date="2020-11" db="EMBL/GenBank/DDBJ databases">
        <authorList>
            <person name="Koelle M."/>
            <person name="Horta M.A.C."/>
            <person name="Nowrousian M."/>
            <person name="Ohm R.A."/>
            <person name="Benz P."/>
            <person name="Pilgard A."/>
        </authorList>
    </citation>
    <scope>NUCLEOTIDE SEQUENCE</scope>
    <source>
        <strain evidence="3">FPRL280</strain>
    </source>
</reference>
<keyword evidence="1" id="KW-1133">Transmembrane helix</keyword>
<evidence type="ECO:0000259" key="2">
    <source>
        <dbReference type="Pfam" id="PF00270"/>
    </source>
</evidence>
<evidence type="ECO:0000256" key="1">
    <source>
        <dbReference type="SAM" id="Phobius"/>
    </source>
</evidence>
<dbReference type="Pfam" id="PF00270">
    <property type="entry name" value="DEAD"/>
    <property type="match status" value="1"/>
</dbReference>
<evidence type="ECO:0000313" key="3">
    <source>
        <dbReference type="EMBL" id="KAF9802858.1"/>
    </source>
</evidence>
<organism evidence="3 4">
    <name type="scientific">Rhodonia placenta</name>
    <dbReference type="NCBI Taxonomy" id="104341"/>
    <lineage>
        <taxon>Eukaryota</taxon>
        <taxon>Fungi</taxon>
        <taxon>Dikarya</taxon>
        <taxon>Basidiomycota</taxon>
        <taxon>Agaricomycotina</taxon>
        <taxon>Agaricomycetes</taxon>
        <taxon>Polyporales</taxon>
        <taxon>Adustoporiaceae</taxon>
        <taxon>Rhodonia</taxon>
    </lineage>
</organism>
<sequence>MFNKIQMQVFQALYANDDNVFVSAPTGIGKMICADFALLRLWSKRDQQ</sequence>
<comment type="caution">
    <text evidence="3">The sequence shown here is derived from an EMBL/GenBank/DDBJ whole genome shotgun (WGS) entry which is preliminary data.</text>
</comment>
<dbReference type="GO" id="GO:0003676">
    <property type="term" value="F:nucleic acid binding"/>
    <property type="evidence" value="ECO:0007669"/>
    <property type="project" value="InterPro"/>
</dbReference>
<keyword evidence="1" id="KW-0472">Membrane</keyword>